<evidence type="ECO:0000313" key="1">
    <source>
        <dbReference type="EMBL" id="KAG5841996.1"/>
    </source>
</evidence>
<gene>
    <name evidence="1" type="ORF">ANANG_G00172990</name>
</gene>
<name>A0A9D3M3S4_ANGAN</name>
<reference evidence="1" key="1">
    <citation type="submission" date="2021-01" db="EMBL/GenBank/DDBJ databases">
        <title>A chromosome-scale assembly of European eel, Anguilla anguilla.</title>
        <authorList>
            <person name="Henkel C."/>
            <person name="Jong-Raadsen S.A."/>
            <person name="Dufour S."/>
            <person name="Weltzien F.-A."/>
            <person name="Palstra A.P."/>
            <person name="Pelster B."/>
            <person name="Spaink H.P."/>
            <person name="Van Den Thillart G.E."/>
            <person name="Jansen H."/>
            <person name="Zahm M."/>
            <person name="Klopp C."/>
            <person name="Cedric C."/>
            <person name="Louis A."/>
            <person name="Berthelot C."/>
            <person name="Parey E."/>
            <person name="Roest Crollius H."/>
            <person name="Montfort J."/>
            <person name="Robinson-Rechavi M."/>
            <person name="Bucao C."/>
            <person name="Bouchez O."/>
            <person name="Gislard M."/>
            <person name="Lluch J."/>
            <person name="Milhes M."/>
            <person name="Lampietro C."/>
            <person name="Lopez Roques C."/>
            <person name="Donnadieu C."/>
            <person name="Braasch I."/>
            <person name="Desvignes T."/>
            <person name="Postlethwait J."/>
            <person name="Bobe J."/>
            <person name="Guiguen Y."/>
            <person name="Dirks R."/>
        </authorList>
    </citation>
    <scope>NUCLEOTIDE SEQUENCE</scope>
    <source>
        <strain evidence="1">Tag_6206</strain>
        <tissue evidence="1">Liver</tissue>
    </source>
</reference>
<dbReference type="Proteomes" id="UP001044222">
    <property type="component" value="Chromosome 9"/>
</dbReference>
<sequence>MTLWSGPWNAERCHLVTSQAELWVWGGGPPTEAGIWGLTDWAISRGVRAFSWRRTSSADRTWRYARTAAWGIISART</sequence>
<dbReference type="AlphaFoldDB" id="A0A9D3M3S4"/>
<comment type="caution">
    <text evidence="1">The sequence shown here is derived from an EMBL/GenBank/DDBJ whole genome shotgun (WGS) entry which is preliminary data.</text>
</comment>
<protein>
    <submittedName>
        <fullName evidence="1">Uncharacterized protein</fullName>
    </submittedName>
</protein>
<accession>A0A9D3M3S4</accession>
<keyword evidence="2" id="KW-1185">Reference proteome</keyword>
<dbReference type="EMBL" id="JAFIRN010000009">
    <property type="protein sequence ID" value="KAG5841996.1"/>
    <property type="molecule type" value="Genomic_DNA"/>
</dbReference>
<proteinExistence type="predicted"/>
<organism evidence="1 2">
    <name type="scientific">Anguilla anguilla</name>
    <name type="common">European freshwater eel</name>
    <name type="synonym">Muraena anguilla</name>
    <dbReference type="NCBI Taxonomy" id="7936"/>
    <lineage>
        <taxon>Eukaryota</taxon>
        <taxon>Metazoa</taxon>
        <taxon>Chordata</taxon>
        <taxon>Craniata</taxon>
        <taxon>Vertebrata</taxon>
        <taxon>Euteleostomi</taxon>
        <taxon>Actinopterygii</taxon>
        <taxon>Neopterygii</taxon>
        <taxon>Teleostei</taxon>
        <taxon>Anguilliformes</taxon>
        <taxon>Anguillidae</taxon>
        <taxon>Anguilla</taxon>
    </lineage>
</organism>
<evidence type="ECO:0000313" key="2">
    <source>
        <dbReference type="Proteomes" id="UP001044222"/>
    </source>
</evidence>